<feature type="domain" description="YdhG-like" evidence="1">
    <location>
        <begin position="21"/>
        <end position="116"/>
    </location>
</feature>
<dbReference type="Gene3D" id="3.90.1150.200">
    <property type="match status" value="1"/>
</dbReference>
<dbReference type="Proteomes" id="UP000247416">
    <property type="component" value="Unassembled WGS sequence"/>
</dbReference>
<reference evidence="2 3" key="1">
    <citation type="submission" date="2018-06" db="EMBL/GenBank/DDBJ databases">
        <title>Genomic Encyclopedia of Archaeal and Bacterial Type Strains, Phase II (KMG-II): from individual species to whole genera.</title>
        <authorList>
            <person name="Goeker M."/>
        </authorList>
    </citation>
    <scope>NUCLEOTIDE SEQUENCE [LARGE SCALE GENOMIC DNA]</scope>
    <source>
        <strain evidence="2 3">KACC 16626</strain>
    </source>
</reference>
<evidence type="ECO:0000313" key="3">
    <source>
        <dbReference type="Proteomes" id="UP000247416"/>
    </source>
</evidence>
<evidence type="ECO:0000313" key="2">
    <source>
        <dbReference type="EMBL" id="PYF06716.1"/>
    </source>
</evidence>
<name>A0A318TPJ1_9BACL</name>
<dbReference type="Pfam" id="PF08818">
    <property type="entry name" value="DUF1801"/>
    <property type="match status" value="1"/>
</dbReference>
<dbReference type="SUPFAM" id="SSF159888">
    <property type="entry name" value="YdhG-like"/>
    <property type="match status" value="1"/>
</dbReference>
<protein>
    <recommendedName>
        <fullName evidence="1">YdhG-like domain-containing protein</fullName>
    </recommendedName>
</protein>
<dbReference type="AlphaFoldDB" id="A0A318TPJ1"/>
<organism evidence="2 3">
    <name type="scientific">Ureibacillus chungkukjangi</name>
    <dbReference type="NCBI Taxonomy" id="1202712"/>
    <lineage>
        <taxon>Bacteria</taxon>
        <taxon>Bacillati</taxon>
        <taxon>Bacillota</taxon>
        <taxon>Bacilli</taxon>
        <taxon>Bacillales</taxon>
        <taxon>Caryophanaceae</taxon>
        <taxon>Ureibacillus</taxon>
    </lineage>
</organism>
<evidence type="ECO:0000259" key="1">
    <source>
        <dbReference type="Pfam" id="PF08818"/>
    </source>
</evidence>
<gene>
    <name evidence="2" type="ORF">BJ095_108140</name>
</gene>
<sequence length="128" mass="14957">MGGIHIEATIEFMEKIDDPQHRARVEEIFGWITEEFPNLQLEIKWNQPMFTDHGTYIIGFSTAKQHLSVSPEEFGMDHFAEDIAQAGYSATKGLFRIKWNEPVNYELLEKMIAFNIIDKAECTTFWRK</sequence>
<accession>A0A318TPJ1</accession>
<proteinExistence type="predicted"/>
<keyword evidence="3" id="KW-1185">Reference proteome</keyword>
<dbReference type="InterPro" id="IPR014922">
    <property type="entry name" value="YdhG-like"/>
</dbReference>
<comment type="caution">
    <text evidence="2">The sequence shown here is derived from an EMBL/GenBank/DDBJ whole genome shotgun (WGS) entry which is preliminary data.</text>
</comment>
<dbReference type="EMBL" id="QJTJ01000008">
    <property type="protein sequence ID" value="PYF06716.1"/>
    <property type="molecule type" value="Genomic_DNA"/>
</dbReference>